<keyword evidence="3" id="KW-1185">Reference proteome</keyword>
<dbReference type="AlphaFoldDB" id="A0A7W7RBP5"/>
<accession>A0A7W7RBP5</accession>
<feature type="transmembrane region" description="Helical" evidence="1">
    <location>
        <begin position="64"/>
        <end position="83"/>
    </location>
</feature>
<feature type="transmembrane region" description="Helical" evidence="1">
    <location>
        <begin position="303"/>
        <end position="324"/>
    </location>
</feature>
<organism evidence="2 3">
    <name type="scientific">Kitasatospora kifunensis</name>
    <name type="common">Streptomyces kifunensis</name>
    <dbReference type="NCBI Taxonomy" id="58351"/>
    <lineage>
        <taxon>Bacteria</taxon>
        <taxon>Bacillati</taxon>
        <taxon>Actinomycetota</taxon>
        <taxon>Actinomycetes</taxon>
        <taxon>Kitasatosporales</taxon>
        <taxon>Streptomycetaceae</taxon>
        <taxon>Kitasatospora</taxon>
    </lineage>
</organism>
<sequence length="332" mass="35206">MTARSLPALPLRLVLAVALAASGYIHAQLYIDGYRFVHVIGSLFLLQASTAFAVAALLLLAGPLILRIAAAAIAIGALAGFVASRTTGLFGFSENGLQPAPQAVLSVLAEVLILLVVALWQASEAGLVRSRSRVAESGAGAGDQVEGLAYPAGHRRLHDVLWLLLPVAVMVGLYWYGRVHTPNYETSLFGNRGNDAMLLKAQLGSALLGLALIQLILALWIYGRLPVLGAAPHGVHTTHRVIGLTAFLLSLPIARHCIIAYGVQLTDTRVALHAVTGCFLYGAFAAKVIVVRHRRWPGWALPLAGGTLVTAIALIWYVAPFWYLNGSQAPGL</sequence>
<reference evidence="2 3" key="1">
    <citation type="submission" date="2020-08" db="EMBL/GenBank/DDBJ databases">
        <title>Sequencing the genomes of 1000 actinobacteria strains.</title>
        <authorList>
            <person name="Klenk H.-P."/>
        </authorList>
    </citation>
    <scope>NUCLEOTIDE SEQUENCE [LARGE SCALE GENOMIC DNA]</scope>
    <source>
        <strain evidence="2 3">DSM 41654</strain>
    </source>
</reference>
<protein>
    <submittedName>
        <fullName evidence="2">Uncharacterized protein</fullName>
    </submittedName>
</protein>
<feature type="transmembrane region" description="Helical" evidence="1">
    <location>
        <begin position="270"/>
        <end position="291"/>
    </location>
</feature>
<feature type="transmembrane region" description="Helical" evidence="1">
    <location>
        <begin position="241"/>
        <end position="264"/>
    </location>
</feature>
<keyword evidence="1" id="KW-1133">Transmembrane helix</keyword>
<feature type="transmembrane region" description="Helical" evidence="1">
    <location>
        <begin position="37"/>
        <end position="59"/>
    </location>
</feature>
<proteinExistence type="predicted"/>
<dbReference type="Proteomes" id="UP000540506">
    <property type="component" value="Unassembled WGS sequence"/>
</dbReference>
<feature type="transmembrane region" description="Helical" evidence="1">
    <location>
        <begin position="160"/>
        <end position="177"/>
    </location>
</feature>
<evidence type="ECO:0000313" key="2">
    <source>
        <dbReference type="EMBL" id="MBB4928895.1"/>
    </source>
</evidence>
<name>A0A7W7RBP5_KITKI</name>
<evidence type="ECO:0000313" key="3">
    <source>
        <dbReference type="Proteomes" id="UP000540506"/>
    </source>
</evidence>
<feature type="transmembrane region" description="Helical" evidence="1">
    <location>
        <begin position="103"/>
        <end position="123"/>
    </location>
</feature>
<evidence type="ECO:0000256" key="1">
    <source>
        <dbReference type="SAM" id="Phobius"/>
    </source>
</evidence>
<dbReference type="EMBL" id="JACHJV010000003">
    <property type="protein sequence ID" value="MBB4928895.1"/>
    <property type="molecule type" value="Genomic_DNA"/>
</dbReference>
<dbReference type="InterPro" id="IPR045382">
    <property type="entry name" value="DUF6529"/>
</dbReference>
<comment type="caution">
    <text evidence="2">The sequence shown here is derived from an EMBL/GenBank/DDBJ whole genome shotgun (WGS) entry which is preliminary data.</text>
</comment>
<keyword evidence="1" id="KW-0812">Transmembrane</keyword>
<dbReference type="RefSeq" id="WP_246562219.1">
    <property type="nucleotide sequence ID" value="NZ_JACHJV010000003.1"/>
</dbReference>
<feature type="transmembrane region" description="Helical" evidence="1">
    <location>
        <begin position="197"/>
        <end position="221"/>
    </location>
</feature>
<keyword evidence="1" id="KW-0472">Membrane</keyword>
<gene>
    <name evidence="2" type="ORF">FHR34_007992</name>
</gene>
<dbReference type="Pfam" id="PF20139">
    <property type="entry name" value="DUF6529"/>
    <property type="match status" value="1"/>
</dbReference>